<dbReference type="Gene3D" id="3.40.720.10">
    <property type="entry name" value="Alkaline Phosphatase, subunit A"/>
    <property type="match status" value="1"/>
</dbReference>
<evidence type="ECO:0000313" key="6">
    <source>
        <dbReference type="EMBL" id="EFC97662.1"/>
    </source>
</evidence>
<organism evidence="6 7">
    <name type="scientific">Hungatella hathewayi DSM 13479</name>
    <dbReference type="NCBI Taxonomy" id="566550"/>
    <lineage>
        <taxon>Bacteria</taxon>
        <taxon>Bacillati</taxon>
        <taxon>Bacillota</taxon>
        <taxon>Clostridia</taxon>
        <taxon>Lachnospirales</taxon>
        <taxon>Lachnospiraceae</taxon>
        <taxon>Hungatella</taxon>
    </lineage>
</organism>
<dbReference type="PANTHER" id="PTHR45953:SF1">
    <property type="entry name" value="IDURONATE 2-SULFATASE"/>
    <property type="match status" value="1"/>
</dbReference>
<dbReference type="HOGENOM" id="CLU_006332_9_2_9"/>
<comment type="similarity">
    <text evidence="1">Belongs to the sulfatase family.</text>
</comment>
<dbReference type="PROSITE" id="PS00523">
    <property type="entry name" value="SULFATASE_1"/>
    <property type="match status" value="1"/>
</dbReference>
<accession>D3AKI6</accession>
<dbReference type="InterPro" id="IPR024607">
    <property type="entry name" value="Sulfatase_CS"/>
</dbReference>
<dbReference type="AlphaFoldDB" id="D3AKI6"/>
<comment type="caution">
    <text evidence="6">The sequence shown here is derived from an EMBL/GenBank/DDBJ whole genome shotgun (WGS) entry which is preliminary data.</text>
</comment>
<keyword evidence="2" id="KW-0479">Metal-binding</keyword>
<feature type="domain" description="Sulfatase N-terminal" evidence="5">
    <location>
        <begin position="10"/>
        <end position="381"/>
    </location>
</feature>
<proteinExistence type="inferred from homology"/>
<evidence type="ECO:0000256" key="3">
    <source>
        <dbReference type="ARBA" id="ARBA00022801"/>
    </source>
</evidence>
<dbReference type="GO" id="GO:0005737">
    <property type="term" value="C:cytoplasm"/>
    <property type="evidence" value="ECO:0007669"/>
    <property type="project" value="TreeGrafter"/>
</dbReference>
<dbReference type="InterPro" id="IPR017850">
    <property type="entry name" value="Alkaline_phosphatase_core_sf"/>
</dbReference>
<name>D3AKI6_9FIRM</name>
<evidence type="ECO:0000256" key="4">
    <source>
        <dbReference type="SAM" id="MobiDB-lite"/>
    </source>
</evidence>
<dbReference type="EMBL" id="ACIO01000355">
    <property type="protein sequence ID" value="EFC97662.1"/>
    <property type="molecule type" value="Genomic_DNA"/>
</dbReference>
<dbReference type="SUPFAM" id="SSF53649">
    <property type="entry name" value="Alkaline phosphatase-like"/>
    <property type="match status" value="1"/>
</dbReference>
<evidence type="ECO:0000313" key="7">
    <source>
        <dbReference type="Proteomes" id="UP000004968"/>
    </source>
</evidence>
<keyword evidence="3 6" id="KW-0378">Hydrolase</keyword>
<reference evidence="6 7" key="1">
    <citation type="submission" date="2010-01" db="EMBL/GenBank/DDBJ databases">
        <authorList>
            <person name="Weinstock G."/>
            <person name="Sodergren E."/>
            <person name="Clifton S."/>
            <person name="Fulton L."/>
            <person name="Fulton B."/>
            <person name="Courtney L."/>
            <person name="Fronick C."/>
            <person name="Harrison M."/>
            <person name="Strong C."/>
            <person name="Farmer C."/>
            <person name="Delahaunty K."/>
            <person name="Markovic C."/>
            <person name="Hall O."/>
            <person name="Minx P."/>
            <person name="Tomlinson C."/>
            <person name="Mitreva M."/>
            <person name="Nelson J."/>
            <person name="Hou S."/>
            <person name="Wollam A."/>
            <person name="Pepin K.H."/>
            <person name="Johnson M."/>
            <person name="Bhonagiri V."/>
            <person name="Nash W.E."/>
            <person name="Warren W."/>
            <person name="Chinwalla A."/>
            <person name="Mardis E.R."/>
            <person name="Wilson R.K."/>
        </authorList>
    </citation>
    <scope>NUCLEOTIDE SEQUENCE [LARGE SCALE GENOMIC DNA]</scope>
    <source>
        <strain evidence="6 7">DSM 13479</strain>
    </source>
</reference>
<dbReference type="Pfam" id="PF00884">
    <property type="entry name" value="Sulfatase"/>
    <property type="match status" value="1"/>
</dbReference>
<dbReference type="PANTHER" id="PTHR45953">
    <property type="entry name" value="IDURONATE 2-SULFATASE"/>
    <property type="match status" value="1"/>
</dbReference>
<dbReference type="GO" id="GO:0008484">
    <property type="term" value="F:sulfuric ester hydrolase activity"/>
    <property type="evidence" value="ECO:0007669"/>
    <property type="project" value="TreeGrafter"/>
</dbReference>
<evidence type="ECO:0000259" key="5">
    <source>
        <dbReference type="Pfam" id="PF00884"/>
    </source>
</evidence>
<dbReference type="EC" id="3.1.6.-" evidence="6"/>
<sequence length="497" mass="57666">MVVNMEKKKKNIVWFCTDQQRWDTIHSLGNPYIHTPNIDRLVKEGVAFTRAYTQAPICTPSRACFLTGRYPRTTKTIFNGNEKFSKDEKLVTKLLSDEGYTCGLVGKLHLTSAEGRVEKRCDDGYSYFQYSHHPHNDWKDGGNDYQNWLNEKGVHWEEIYGGKFMTMATWPPQANPSFSGKQVGVPAQYHQTTWCVEKTIDFIETRRNSGEPWLISVNPFDPHPPLDPPQEYKDRLNVEEMPLPLWEDGEMEGKPPHQQKDVIQGGQDGQAEPIGSLTEEEKRERFRDYYAEIELIDDQFGRLLSYLDQTGLREDTIIIFMSDHGEMSGDHGLYWKGAYFYEGLVHVPLIISCPSIFKQGFLCDALVELVDIAPTLMEAAGLEVPYFMQGRSFYDILTGEADPHHFKDAVYSEFYHCLRGTHEDIDATMYYNGRYKLIVYHGKEFGELYDHETDQNEFHNLWDKPEYEALKTELIRKSFDHTVLCNMDNSMHRVYGF</sequence>
<dbReference type="GO" id="GO:0046872">
    <property type="term" value="F:metal ion binding"/>
    <property type="evidence" value="ECO:0007669"/>
    <property type="project" value="UniProtKB-KW"/>
</dbReference>
<gene>
    <name evidence="6" type="ORF">CLOSTHATH_04130</name>
</gene>
<evidence type="ECO:0000256" key="2">
    <source>
        <dbReference type="ARBA" id="ARBA00022723"/>
    </source>
</evidence>
<protein>
    <submittedName>
        <fullName evidence="6">Arylsulfatase</fullName>
        <ecNumber evidence="6">3.1.6.-</ecNumber>
    </submittedName>
</protein>
<dbReference type="InterPro" id="IPR000917">
    <property type="entry name" value="Sulfatase_N"/>
</dbReference>
<feature type="region of interest" description="Disordered" evidence="4">
    <location>
        <begin position="251"/>
        <end position="280"/>
    </location>
</feature>
<dbReference type="Proteomes" id="UP000004968">
    <property type="component" value="Unassembled WGS sequence"/>
</dbReference>
<feature type="compositionally biased region" description="Basic and acidic residues" evidence="4">
    <location>
        <begin position="251"/>
        <end position="260"/>
    </location>
</feature>
<evidence type="ECO:0000256" key="1">
    <source>
        <dbReference type="ARBA" id="ARBA00008779"/>
    </source>
</evidence>